<accession>A0A3S9PW17</accession>
<organism evidence="3 4">
    <name type="scientific">Flaviflexus ciconiae</name>
    <dbReference type="NCBI Taxonomy" id="2496867"/>
    <lineage>
        <taxon>Bacteria</taxon>
        <taxon>Bacillati</taxon>
        <taxon>Actinomycetota</taxon>
        <taxon>Actinomycetes</taxon>
        <taxon>Actinomycetales</taxon>
        <taxon>Actinomycetaceae</taxon>
        <taxon>Flaviflexus</taxon>
    </lineage>
</organism>
<keyword evidence="1" id="KW-1133">Transmembrane helix</keyword>
<name>A0A3S9PW17_9ACTO</name>
<dbReference type="Pfam" id="PF10756">
    <property type="entry name" value="bPH_6"/>
    <property type="match status" value="1"/>
</dbReference>
<dbReference type="EMBL" id="CP034593">
    <property type="protein sequence ID" value="AZQ76535.1"/>
    <property type="molecule type" value="Genomic_DNA"/>
</dbReference>
<dbReference type="KEGG" id="flh:EJ997_03415"/>
<gene>
    <name evidence="3" type="ORF">EJ997_03415</name>
</gene>
<feature type="domain" description="Low molecular weight protein antigen 6 PH" evidence="2">
    <location>
        <begin position="65"/>
        <end position="130"/>
    </location>
</feature>
<feature type="transmembrane region" description="Helical" evidence="1">
    <location>
        <begin position="12"/>
        <end position="30"/>
    </location>
</feature>
<evidence type="ECO:0000313" key="4">
    <source>
        <dbReference type="Proteomes" id="UP000280344"/>
    </source>
</evidence>
<keyword evidence="4" id="KW-1185">Reference proteome</keyword>
<evidence type="ECO:0000313" key="3">
    <source>
        <dbReference type="EMBL" id="AZQ76535.1"/>
    </source>
</evidence>
<proteinExistence type="predicted"/>
<dbReference type="InterPro" id="IPR019692">
    <property type="entry name" value="CFP-6_PH"/>
</dbReference>
<feature type="transmembrane region" description="Helical" evidence="1">
    <location>
        <begin position="42"/>
        <end position="61"/>
    </location>
</feature>
<keyword evidence="1" id="KW-0812">Transmembrane</keyword>
<evidence type="ECO:0000256" key="1">
    <source>
        <dbReference type="SAM" id="Phobius"/>
    </source>
</evidence>
<dbReference type="AlphaFoldDB" id="A0A3S9PW17"/>
<dbReference type="RefSeq" id="WP_126703343.1">
    <property type="nucleotide sequence ID" value="NZ_CP034593.1"/>
</dbReference>
<protein>
    <submittedName>
        <fullName evidence="3">PH domain-containing protein</fullName>
    </submittedName>
</protein>
<dbReference type="OrthoDB" id="3824918at2"/>
<reference evidence="3 4" key="1">
    <citation type="submission" date="2018-12" db="EMBL/GenBank/DDBJ databases">
        <title>Complete genome sequence of Flaviflexus sp. H23T48.</title>
        <authorList>
            <person name="Bae J.-W."/>
            <person name="Lee J.-Y."/>
        </authorList>
    </citation>
    <scope>NUCLEOTIDE SEQUENCE [LARGE SCALE GENOMIC DNA]</scope>
    <source>
        <strain evidence="3 4">H23T48</strain>
    </source>
</reference>
<keyword evidence="1" id="KW-0472">Membrane</keyword>
<evidence type="ECO:0000259" key="2">
    <source>
        <dbReference type="Pfam" id="PF10756"/>
    </source>
</evidence>
<sequence length="171" mass="19268">MTRAFRPRFARIVCMVLAVALILATAALFAVSPSFGIYEFHAVDYIGTIIFVALLLGLLWIQYQVRIEVYDWGIRVKNLVRSHELEWPELIAVEFGDGPWVRIDTTSGETISAMAIQSSDGEFARKEAVRLATLIDYHSTPKKMISASSRRRSTRTGNRVLSNEHGYFSAL</sequence>
<dbReference type="Proteomes" id="UP000280344">
    <property type="component" value="Chromosome"/>
</dbReference>